<dbReference type="Proteomes" id="UP000198797">
    <property type="component" value="Unassembled WGS sequence"/>
</dbReference>
<keyword evidence="1" id="KW-0812">Transmembrane</keyword>
<gene>
    <name evidence="2" type="ORF">GA0070216_101308</name>
</gene>
<keyword evidence="1" id="KW-0472">Membrane</keyword>
<feature type="transmembrane region" description="Helical" evidence="1">
    <location>
        <begin position="84"/>
        <end position="103"/>
    </location>
</feature>
<protein>
    <submittedName>
        <fullName evidence="2">Uncharacterized protein</fullName>
    </submittedName>
</protein>
<accession>A0A1C4U7N4</accession>
<dbReference type="AlphaFoldDB" id="A0A1C4U7N4"/>
<evidence type="ECO:0000313" key="2">
    <source>
        <dbReference type="EMBL" id="SCE67662.1"/>
    </source>
</evidence>
<proteinExistence type="predicted"/>
<dbReference type="EMBL" id="FMCU01000001">
    <property type="protein sequence ID" value="SCE67662.1"/>
    <property type="molecule type" value="Genomic_DNA"/>
</dbReference>
<reference evidence="3" key="1">
    <citation type="submission" date="2016-06" db="EMBL/GenBank/DDBJ databases">
        <authorList>
            <person name="Varghese N."/>
            <person name="Submissions Spin"/>
        </authorList>
    </citation>
    <scope>NUCLEOTIDE SEQUENCE [LARGE SCALE GENOMIC DNA]</scope>
    <source>
        <strain evidence="3">DSM 44100</strain>
    </source>
</reference>
<keyword evidence="1" id="KW-1133">Transmembrane helix</keyword>
<keyword evidence="3" id="KW-1185">Reference proteome</keyword>
<name>A0A1C4U7N4_9ACTN</name>
<organism evidence="2 3">
    <name type="scientific">Micromonospora matsumotoense</name>
    <dbReference type="NCBI Taxonomy" id="121616"/>
    <lineage>
        <taxon>Bacteria</taxon>
        <taxon>Bacillati</taxon>
        <taxon>Actinomycetota</taxon>
        <taxon>Actinomycetes</taxon>
        <taxon>Micromonosporales</taxon>
        <taxon>Micromonosporaceae</taxon>
        <taxon>Micromonospora</taxon>
    </lineage>
</organism>
<sequence>MSKERARRRAVREAEAARDRVVRQRKLARRQRRRALVRRVTPQWRRGRTGRLARRSRGERAAIVGLTGAALVLIWVFVDDLALRVALVVLLLLVLPAIVVIALDRRI</sequence>
<feature type="transmembrane region" description="Helical" evidence="1">
    <location>
        <begin position="61"/>
        <end position="78"/>
    </location>
</feature>
<evidence type="ECO:0000256" key="1">
    <source>
        <dbReference type="SAM" id="Phobius"/>
    </source>
</evidence>
<dbReference type="STRING" id="121616.GA0070216_101308"/>
<dbReference type="RefSeq" id="WP_091237477.1">
    <property type="nucleotide sequence ID" value="NZ_CP192025.1"/>
</dbReference>
<evidence type="ECO:0000313" key="3">
    <source>
        <dbReference type="Proteomes" id="UP000198797"/>
    </source>
</evidence>